<comment type="caution">
    <text evidence="3">The sequence shown here is derived from an EMBL/GenBank/DDBJ whole genome shotgun (WGS) entry which is preliminary data.</text>
</comment>
<dbReference type="Gene3D" id="3.10.490.10">
    <property type="entry name" value="Gamma-glutamyl cyclotransferase-like"/>
    <property type="match status" value="1"/>
</dbReference>
<proteinExistence type="predicted"/>
<dbReference type="GO" id="GO:0061928">
    <property type="term" value="F:glutathione specific gamma-glutamylcyclotransferase activity"/>
    <property type="evidence" value="ECO:0007669"/>
    <property type="project" value="UniProtKB-EC"/>
</dbReference>
<dbReference type="CDD" id="cd06661">
    <property type="entry name" value="GGCT_like"/>
    <property type="match status" value="1"/>
</dbReference>
<accession>X6M5M2</accession>
<dbReference type="PANTHER" id="PTHR12192">
    <property type="entry name" value="CATION TRANSPORT PROTEIN CHAC-RELATED"/>
    <property type="match status" value="1"/>
</dbReference>
<dbReference type="EMBL" id="ASPP01025147">
    <property type="protein sequence ID" value="ETO08325.1"/>
    <property type="molecule type" value="Genomic_DNA"/>
</dbReference>
<reference evidence="3 4" key="1">
    <citation type="journal article" date="2013" name="Curr. Biol.">
        <title>The Genome of the Foraminiferan Reticulomyxa filosa.</title>
        <authorList>
            <person name="Glockner G."/>
            <person name="Hulsmann N."/>
            <person name="Schleicher M."/>
            <person name="Noegel A.A."/>
            <person name="Eichinger L."/>
            <person name="Gallinger C."/>
            <person name="Pawlowski J."/>
            <person name="Sierra R."/>
            <person name="Euteneuer U."/>
            <person name="Pillet L."/>
            <person name="Moustafa A."/>
            <person name="Platzer M."/>
            <person name="Groth M."/>
            <person name="Szafranski K."/>
            <person name="Schliwa M."/>
        </authorList>
    </citation>
    <scope>NUCLEOTIDE SEQUENCE [LARGE SCALE GENOMIC DNA]</scope>
</reference>
<dbReference type="OMA" id="HRALKMW"/>
<evidence type="ECO:0000313" key="3">
    <source>
        <dbReference type="EMBL" id="ETO08325.1"/>
    </source>
</evidence>
<evidence type="ECO:0000256" key="1">
    <source>
        <dbReference type="ARBA" id="ARBA00012344"/>
    </source>
</evidence>
<dbReference type="PANTHER" id="PTHR12192:SF2">
    <property type="entry name" value="GLUTATHIONE-SPECIFIC GAMMA-GLUTAMYLCYCLOTRANSFERASE 2"/>
    <property type="match status" value="1"/>
</dbReference>
<organism evidence="3 4">
    <name type="scientific">Reticulomyxa filosa</name>
    <dbReference type="NCBI Taxonomy" id="46433"/>
    <lineage>
        <taxon>Eukaryota</taxon>
        <taxon>Sar</taxon>
        <taxon>Rhizaria</taxon>
        <taxon>Retaria</taxon>
        <taxon>Foraminifera</taxon>
        <taxon>Monothalamids</taxon>
        <taxon>Reticulomyxidae</taxon>
        <taxon>Reticulomyxa</taxon>
    </lineage>
</organism>
<dbReference type="GO" id="GO:0005737">
    <property type="term" value="C:cytoplasm"/>
    <property type="evidence" value="ECO:0007669"/>
    <property type="project" value="TreeGrafter"/>
</dbReference>
<dbReference type="AlphaFoldDB" id="X6M5M2"/>
<evidence type="ECO:0000313" key="4">
    <source>
        <dbReference type="Proteomes" id="UP000023152"/>
    </source>
</evidence>
<keyword evidence="2" id="KW-0456">Lyase</keyword>
<dbReference type="GO" id="GO:0006751">
    <property type="term" value="P:glutathione catabolic process"/>
    <property type="evidence" value="ECO:0007669"/>
    <property type="project" value="InterPro"/>
</dbReference>
<dbReference type="Pfam" id="PF04752">
    <property type="entry name" value="ChaC"/>
    <property type="match status" value="1"/>
</dbReference>
<sequence length="236" mass="26846">MTWNHKLGVWEGNRVPKGAFTLPKPLWVFGYASVCWKPTFPYVRTRKAYLSGYERRFWQLSTDHRGTPSFPGLVCTLIPTADIFTLEATDTKQNKIIKTGIYGLAYEIPEDQINEVLDHLDEREKGGYERTLVQITWADSKDKETVSALLYCGKIANPNFKCLPIDQCAKIINTAVGPSGKNSDYLFQLQHYLNSNNMTDPYIEILSDAVQRLTNQQQNNSIANQEIIPLNILAKL</sequence>
<dbReference type="InterPro" id="IPR036568">
    <property type="entry name" value="GGCT-like_sf"/>
</dbReference>
<gene>
    <name evidence="3" type="ORF">RFI_29063</name>
</gene>
<dbReference type="InterPro" id="IPR006840">
    <property type="entry name" value="ChaC"/>
</dbReference>
<dbReference type="SUPFAM" id="SSF110857">
    <property type="entry name" value="Gamma-glutamyl cyclotransferase-like"/>
    <property type="match status" value="1"/>
</dbReference>
<protein>
    <recommendedName>
        <fullName evidence="1">glutathione-specific gamma-glutamylcyclotransferase</fullName>
        <ecNumber evidence="1">4.3.2.7</ecNumber>
    </recommendedName>
</protein>
<keyword evidence="4" id="KW-1185">Reference proteome</keyword>
<evidence type="ECO:0000256" key="2">
    <source>
        <dbReference type="ARBA" id="ARBA00023239"/>
    </source>
</evidence>
<dbReference type="Proteomes" id="UP000023152">
    <property type="component" value="Unassembled WGS sequence"/>
</dbReference>
<name>X6M5M2_RETFI</name>
<dbReference type="EC" id="4.3.2.7" evidence="1"/>
<dbReference type="OrthoDB" id="1933483at2759"/>
<dbReference type="InterPro" id="IPR013024">
    <property type="entry name" value="GGCT-like"/>
</dbReference>